<reference evidence="1" key="1">
    <citation type="submission" date="2022-11" db="EMBL/GenBank/DDBJ databases">
        <authorList>
            <person name="Petersen C."/>
        </authorList>
    </citation>
    <scope>NUCLEOTIDE SEQUENCE</scope>
    <source>
        <strain evidence="1">IBT 16849</strain>
    </source>
</reference>
<evidence type="ECO:0000313" key="2">
    <source>
        <dbReference type="Proteomes" id="UP001150879"/>
    </source>
</evidence>
<gene>
    <name evidence="1" type="ORF">N7472_010656</name>
</gene>
<comment type="caution">
    <text evidence="1">The sequence shown here is derived from an EMBL/GenBank/DDBJ whole genome shotgun (WGS) entry which is preliminary data.</text>
</comment>
<evidence type="ECO:0000313" key="1">
    <source>
        <dbReference type="EMBL" id="KAJ5185816.1"/>
    </source>
</evidence>
<sequence>MDRAWYPETYVYIFWLGGESSWESRNDLKADMLIYNVAKNQEANYREALTGVRPEYPPANTHMINEHWRNVNVY</sequence>
<dbReference type="AlphaFoldDB" id="A0A9W9M182"/>
<name>A0A9W9M182_9EURO</name>
<organism evidence="1 2">
    <name type="scientific">Penicillium cf. griseofulvum</name>
    <dbReference type="NCBI Taxonomy" id="2972120"/>
    <lineage>
        <taxon>Eukaryota</taxon>
        <taxon>Fungi</taxon>
        <taxon>Dikarya</taxon>
        <taxon>Ascomycota</taxon>
        <taxon>Pezizomycotina</taxon>
        <taxon>Eurotiomycetes</taxon>
        <taxon>Eurotiomycetidae</taxon>
        <taxon>Eurotiales</taxon>
        <taxon>Aspergillaceae</taxon>
        <taxon>Penicillium</taxon>
    </lineage>
</organism>
<dbReference type="EMBL" id="JAPQKP010000006">
    <property type="protein sequence ID" value="KAJ5185816.1"/>
    <property type="molecule type" value="Genomic_DNA"/>
</dbReference>
<dbReference type="Proteomes" id="UP001150879">
    <property type="component" value="Unassembled WGS sequence"/>
</dbReference>
<accession>A0A9W9M182</accession>
<reference evidence="1" key="2">
    <citation type="journal article" date="2023" name="IMA Fungus">
        <title>Comparative genomic study of the Penicillium genus elucidates a diverse pangenome and 15 lateral gene transfer events.</title>
        <authorList>
            <person name="Petersen C."/>
            <person name="Sorensen T."/>
            <person name="Nielsen M.R."/>
            <person name="Sondergaard T.E."/>
            <person name="Sorensen J.L."/>
            <person name="Fitzpatrick D.A."/>
            <person name="Frisvad J.C."/>
            <person name="Nielsen K.L."/>
        </authorList>
    </citation>
    <scope>NUCLEOTIDE SEQUENCE</scope>
    <source>
        <strain evidence="1">IBT 16849</strain>
    </source>
</reference>
<proteinExistence type="predicted"/>
<protein>
    <submittedName>
        <fullName evidence="1">Uncharacterized protein</fullName>
    </submittedName>
</protein>
<keyword evidence="2" id="KW-1185">Reference proteome</keyword>